<accession>A0ABS7G5X8</accession>
<dbReference type="Gene3D" id="3.40.710.10">
    <property type="entry name" value="DD-peptidase/beta-lactamase superfamily"/>
    <property type="match status" value="1"/>
</dbReference>
<dbReference type="Proteomes" id="UP000774570">
    <property type="component" value="Unassembled WGS sequence"/>
</dbReference>
<evidence type="ECO:0000256" key="3">
    <source>
        <dbReference type="ARBA" id="ARBA00022801"/>
    </source>
</evidence>
<proteinExistence type="inferred from homology"/>
<evidence type="ECO:0000259" key="9">
    <source>
        <dbReference type="Pfam" id="PF00768"/>
    </source>
</evidence>
<evidence type="ECO:0000256" key="4">
    <source>
        <dbReference type="ARBA" id="ARBA00022960"/>
    </source>
</evidence>
<dbReference type="PRINTS" id="PR00725">
    <property type="entry name" value="DADACBPTASE1"/>
</dbReference>
<keyword evidence="4" id="KW-0133">Cell shape</keyword>
<dbReference type="PANTHER" id="PTHR21581">
    <property type="entry name" value="D-ALANYL-D-ALANINE CARBOXYPEPTIDASE"/>
    <property type="match status" value="1"/>
</dbReference>
<dbReference type="SUPFAM" id="SSF56601">
    <property type="entry name" value="beta-lactamase/transpeptidase-like"/>
    <property type="match status" value="1"/>
</dbReference>
<comment type="caution">
    <text evidence="10">The sequence shown here is derived from an EMBL/GenBank/DDBJ whole genome shotgun (WGS) entry which is preliminary data.</text>
</comment>
<evidence type="ECO:0000256" key="5">
    <source>
        <dbReference type="ARBA" id="ARBA00022984"/>
    </source>
</evidence>
<gene>
    <name evidence="10" type="ORF">K1Y72_32075</name>
</gene>
<sequence>MRILLGAAVALLLPLSLAVPARAAPGTAAARPAARPAARGPAGVRALSAYLVDDGTGRALWSRQAAARRPIGSITKVMTAVVVLRAGGLDRRIRVAPSDAAYAAARHGSTARLRAGDRVPARELLAALLLPSGCDAAAALARRYGPGPRRFVAKMNRMAARLGMRRTRYGDVAGLPPAPGASTARDQVVLGRYAMRFPEFRALVKQRRHVLPAGHGHGRYVWRSTDELLGDYPGMLGIKSGHTGAAGYSFLFAARRSGRTLVGAVLNSSTTRRYARFRDAARLLDWGFHH</sequence>
<dbReference type="InterPro" id="IPR018044">
    <property type="entry name" value="Peptidase_S11"/>
</dbReference>
<evidence type="ECO:0000256" key="6">
    <source>
        <dbReference type="ARBA" id="ARBA00023316"/>
    </source>
</evidence>
<keyword evidence="5" id="KW-0573">Peptidoglycan synthesis</keyword>
<keyword evidence="3" id="KW-0378">Hydrolase</keyword>
<dbReference type="InterPro" id="IPR001967">
    <property type="entry name" value="Peptidase_S11_N"/>
</dbReference>
<name>A0ABS7G5X8_9ACTN</name>
<feature type="signal peptide" evidence="8">
    <location>
        <begin position="1"/>
        <end position="23"/>
    </location>
</feature>
<evidence type="ECO:0000256" key="2">
    <source>
        <dbReference type="ARBA" id="ARBA00022729"/>
    </source>
</evidence>
<keyword evidence="10" id="KW-0121">Carboxypeptidase</keyword>
<dbReference type="RefSeq" id="WP_220170277.1">
    <property type="nucleotide sequence ID" value="NZ_JAIBOA010000029.1"/>
</dbReference>
<feature type="domain" description="Peptidase S11 D-alanyl-D-alanine carboxypeptidase A N-terminal" evidence="9">
    <location>
        <begin position="41"/>
        <end position="269"/>
    </location>
</feature>
<evidence type="ECO:0000256" key="7">
    <source>
        <dbReference type="RuleBase" id="RU004016"/>
    </source>
</evidence>
<keyword evidence="6" id="KW-0961">Cell wall biogenesis/degradation</keyword>
<keyword evidence="11" id="KW-1185">Reference proteome</keyword>
<dbReference type="GO" id="GO:0004180">
    <property type="term" value="F:carboxypeptidase activity"/>
    <property type="evidence" value="ECO:0007669"/>
    <property type="project" value="UniProtKB-KW"/>
</dbReference>
<evidence type="ECO:0000313" key="11">
    <source>
        <dbReference type="Proteomes" id="UP000774570"/>
    </source>
</evidence>
<dbReference type="InterPro" id="IPR012338">
    <property type="entry name" value="Beta-lactam/transpept-like"/>
</dbReference>
<dbReference type="Pfam" id="PF00768">
    <property type="entry name" value="Peptidase_S11"/>
    <property type="match status" value="1"/>
</dbReference>
<feature type="chain" id="PRO_5046154915" evidence="8">
    <location>
        <begin position="24"/>
        <end position="290"/>
    </location>
</feature>
<dbReference type="EMBL" id="JAIBOA010000029">
    <property type="protein sequence ID" value="MBW8487043.1"/>
    <property type="molecule type" value="Genomic_DNA"/>
</dbReference>
<protein>
    <submittedName>
        <fullName evidence="10">D-alanyl-D-alanine carboxypeptidase</fullName>
    </submittedName>
</protein>
<organism evidence="10 11">
    <name type="scientific">Actinomadura parmotrematis</name>
    <dbReference type="NCBI Taxonomy" id="2864039"/>
    <lineage>
        <taxon>Bacteria</taxon>
        <taxon>Bacillati</taxon>
        <taxon>Actinomycetota</taxon>
        <taxon>Actinomycetes</taxon>
        <taxon>Streptosporangiales</taxon>
        <taxon>Thermomonosporaceae</taxon>
        <taxon>Actinomadura</taxon>
    </lineage>
</organism>
<comment type="similarity">
    <text evidence="1 7">Belongs to the peptidase S11 family.</text>
</comment>
<evidence type="ECO:0000256" key="1">
    <source>
        <dbReference type="ARBA" id="ARBA00007164"/>
    </source>
</evidence>
<evidence type="ECO:0000256" key="8">
    <source>
        <dbReference type="SAM" id="SignalP"/>
    </source>
</evidence>
<evidence type="ECO:0000313" key="10">
    <source>
        <dbReference type="EMBL" id="MBW8487043.1"/>
    </source>
</evidence>
<keyword evidence="2 8" id="KW-0732">Signal</keyword>
<keyword evidence="10" id="KW-0645">Protease</keyword>
<reference evidence="10 11" key="1">
    <citation type="submission" date="2021-07" db="EMBL/GenBank/DDBJ databases">
        <title>Actinomadura sp. PM05-2 isolated from lichen.</title>
        <authorList>
            <person name="Somphong A."/>
            <person name="Phongsopitanun W."/>
            <person name="Tanasupawat S."/>
            <person name="Peongsungnone V."/>
        </authorList>
    </citation>
    <scope>NUCLEOTIDE SEQUENCE [LARGE SCALE GENOMIC DNA]</scope>
    <source>
        <strain evidence="10 11">PM05-2</strain>
    </source>
</reference>
<dbReference type="PANTHER" id="PTHR21581:SF33">
    <property type="entry name" value="D-ALANYL-D-ALANINE CARBOXYPEPTIDASE DACB"/>
    <property type="match status" value="1"/>
</dbReference>